<proteinExistence type="inferred from homology"/>
<evidence type="ECO:0000256" key="4">
    <source>
        <dbReference type="RuleBase" id="RU004003"/>
    </source>
</evidence>
<dbReference type="AlphaFoldDB" id="A0A927FHH4"/>
<organism evidence="6 7">
    <name type="scientific">Limnohabitans radicicola</name>
    <dbReference type="NCBI Taxonomy" id="2771427"/>
    <lineage>
        <taxon>Bacteria</taxon>
        <taxon>Pseudomonadati</taxon>
        <taxon>Pseudomonadota</taxon>
        <taxon>Betaproteobacteria</taxon>
        <taxon>Burkholderiales</taxon>
        <taxon>Comamonadaceae</taxon>
        <taxon>Limnohabitans</taxon>
    </lineage>
</organism>
<dbReference type="GO" id="GO:0015627">
    <property type="term" value="C:type II protein secretion system complex"/>
    <property type="evidence" value="ECO:0007669"/>
    <property type="project" value="TreeGrafter"/>
</dbReference>
<accession>A0A927FHH4</accession>
<dbReference type="GO" id="GO:0009306">
    <property type="term" value="P:protein secretion"/>
    <property type="evidence" value="ECO:0007669"/>
    <property type="project" value="InterPro"/>
</dbReference>
<keyword evidence="7" id="KW-1185">Reference proteome</keyword>
<dbReference type="EMBL" id="JACYFT010000002">
    <property type="protein sequence ID" value="MBD8051076.1"/>
    <property type="molecule type" value="Genomic_DNA"/>
</dbReference>
<evidence type="ECO:0000259" key="5">
    <source>
        <dbReference type="Pfam" id="PF00263"/>
    </source>
</evidence>
<evidence type="ECO:0000313" key="7">
    <source>
        <dbReference type="Proteomes" id="UP000647424"/>
    </source>
</evidence>
<sequence length="476" mass="49633">MSDQVDTRARAAAQSAEPVMRVSAPLGKVVDVLDTKRQVSLDLVNANAHETIKALAHKAGYSVQVLQGVNTGANVTLSITASSPLAAVRQVAWMAGLVAVLNVQDKTVTLAQEATVTYRIPAEDIKKGVSTAFSFGGSPLGASGSSAGGAAASGGGQSFSPVKSDFTVTGGYGGSAPTVFHTYLQALAGSNARVQLFLDAGLVTVRGNSTALKRVHDFLAKWDVEARRQIEVNARVVEVSLTDEMRHGISWDRVIGSNGSLKYGISQSNASSALAATLTFKAASATTVIEALEALTQVEVTSTPHLTIQNNSAGVMFEGTQKPYMPTVTQSVTSTGTGANTSVSGTGAHASDGIQLSVHASILDDEQAVLTVMPTSVTLGDLVSFLDDRVKMYEQTVRTSGQRISIRSDETVVISSNRYVKATGKTSGLPGVVSLPWVGKATGSNAQMQANRQTLLLLNARILPAQPSNIIYAESL</sequence>
<comment type="subcellular location">
    <subcellularLocation>
        <location evidence="1">Membrane</location>
    </subcellularLocation>
</comment>
<dbReference type="InterPro" id="IPR004846">
    <property type="entry name" value="T2SS/T3SS_dom"/>
</dbReference>
<evidence type="ECO:0000256" key="2">
    <source>
        <dbReference type="ARBA" id="ARBA00022729"/>
    </source>
</evidence>
<reference evidence="6" key="1">
    <citation type="submission" date="2020-09" db="EMBL/GenBank/DDBJ databases">
        <title>Genome seq and assembly of Limnohabitants sp.</title>
        <authorList>
            <person name="Chhetri G."/>
        </authorList>
    </citation>
    <scope>NUCLEOTIDE SEQUENCE</scope>
    <source>
        <strain evidence="6">JUR4</strain>
    </source>
</reference>
<keyword evidence="3" id="KW-0472">Membrane</keyword>
<keyword evidence="2" id="KW-0732">Signal</keyword>
<gene>
    <name evidence="6" type="ORF">IC609_11000</name>
</gene>
<dbReference type="Pfam" id="PF00263">
    <property type="entry name" value="Secretin"/>
    <property type="match status" value="1"/>
</dbReference>
<protein>
    <recommendedName>
        <fullName evidence="5">Type II/III secretion system secretin-like domain-containing protein</fullName>
    </recommendedName>
</protein>
<dbReference type="PANTHER" id="PTHR30332">
    <property type="entry name" value="PROBABLE GENERAL SECRETION PATHWAY PROTEIN D"/>
    <property type="match status" value="1"/>
</dbReference>
<evidence type="ECO:0000256" key="1">
    <source>
        <dbReference type="ARBA" id="ARBA00004370"/>
    </source>
</evidence>
<dbReference type="InterPro" id="IPR001775">
    <property type="entry name" value="GspD/PilQ"/>
</dbReference>
<comment type="caution">
    <text evidence="6">The sequence shown here is derived from an EMBL/GenBank/DDBJ whole genome shotgun (WGS) entry which is preliminary data.</text>
</comment>
<dbReference type="InterPro" id="IPR050810">
    <property type="entry name" value="Bact_Secretion_Sys_Channel"/>
</dbReference>
<dbReference type="Proteomes" id="UP000647424">
    <property type="component" value="Unassembled WGS sequence"/>
</dbReference>
<dbReference type="PANTHER" id="PTHR30332:SF24">
    <property type="entry name" value="SECRETIN GSPD-RELATED"/>
    <property type="match status" value="1"/>
</dbReference>
<feature type="domain" description="Type II/III secretion system secretin-like" evidence="5">
    <location>
        <begin position="291"/>
        <end position="463"/>
    </location>
</feature>
<evidence type="ECO:0000256" key="3">
    <source>
        <dbReference type="ARBA" id="ARBA00023136"/>
    </source>
</evidence>
<dbReference type="GO" id="GO:0016020">
    <property type="term" value="C:membrane"/>
    <property type="evidence" value="ECO:0007669"/>
    <property type="project" value="UniProtKB-SubCell"/>
</dbReference>
<comment type="similarity">
    <text evidence="4">Belongs to the bacterial secretin family.</text>
</comment>
<dbReference type="PRINTS" id="PR00811">
    <property type="entry name" value="BCTERIALGSPD"/>
</dbReference>
<dbReference type="RefSeq" id="WP_191819536.1">
    <property type="nucleotide sequence ID" value="NZ_JACYFT010000002.1"/>
</dbReference>
<name>A0A927FHH4_9BURK</name>
<evidence type="ECO:0000313" key="6">
    <source>
        <dbReference type="EMBL" id="MBD8051076.1"/>
    </source>
</evidence>